<organism evidence="2 3">
    <name type="scientific">Autumnicola tepida</name>
    <dbReference type="NCBI Taxonomy" id="3075595"/>
    <lineage>
        <taxon>Bacteria</taxon>
        <taxon>Pseudomonadati</taxon>
        <taxon>Bacteroidota</taxon>
        <taxon>Flavobacteriia</taxon>
        <taxon>Flavobacteriales</taxon>
        <taxon>Flavobacteriaceae</taxon>
        <taxon>Autumnicola</taxon>
    </lineage>
</organism>
<feature type="domain" description="Spore protein YkvP/CgeB glycosyl transferase-like" evidence="1">
    <location>
        <begin position="197"/>
        <end position="334"/>
    </location>
</feature>
<accession>A0ABU3C7I3</accession>
<dbReference type="Proteomes" id="UP001262889">
    <property type="component" value="Unassembled WGS sequence"/>
</dbReference>
<sequence length="375" mass="43529">MNVLFLSQGSDVSDHPGWHDGMLRLQREGMVNAYDNIPYLGFAAENGWDRFYDYIVDKCNSLAYDVVYFQYFHRKGTPSPRECVQRLRQLDKAPLIITSAGDPFSDNLLKPDYPQDFKEISRLADITFSTQMGKAADKMVRWGAKNIIYMPNGMCQKRFNALGVEANHTFDFDVVFVGSRNNSKNPGSKYFWATRDREELVKKLSKHYGRNFGLFGHNWDTKISHGPIPFSEQQNTFRRGRVVVGGNPYSYSDYYTSNRAFFEVASGIPTVELKVPRIGNVLRNNDHVYWVDSIGGITDRIDRLLDEDASQLYQKSSLAAQYIEDRHTQYHRMKFKMVVSKHYIEHKNLKIDFPYFLDEVDIIEEHKFATRLKAE</sequence>
<dbReference type="Pfam" id="PF13524">
    <property type="entry name" value="Glyco_trans_1_2"/>
    <property type="match status" value="1"/>
</dbReference>
<gene>
    <name evidence="2" type="ORF">RM553_05620</name>
</gene>
<dbReference type="InterPro" id="IPR055259">
    <property type="entry name" value="YkvP/CgeB_Glyco_trans-like"/>
</dbReference>
<dbReference type="RefSeq" id="WP_311533978.1">
    <property type="nucleotide sequence ID" value="NZ_JAVRHQ010000004.1"/>
</dbReference>
<proteinExistence type="predicted"/>
<name>A0ABU3C7I3_9FLAO</name>
<comment type="caution">
    <text evidence="2">The sequence shown here is derived from an EMBL/GenBank/DDBJ whole genome shotgun (WGS) entry which is preliminary data.</text>
</comment>
<evidence type="ECO:0000313" key="3">
    <source>
        <dbReference type="Proteomes" id="UP001262889"/>
    </source>
</evidence>
<protein>
    <recommendedName>
        <fullName evidence="1">Spore protein YkvP/CgeB glycosyl transferase-like domain-containing protein</fullName>
    </recommendedName>
</protein>
<reference evidence="2 3" key="1">
    <citation type="submission" date="2023-09" db="EMBL/GenBank/DDBJ databases">
        <authorList>
            <person name="Rey-Velasco X."/>
        </authorList>
    </citation>
    <scope>NUCLEOTIDE SEQUENCE [LARGE SCALE GENOMIC DNA]</scope>
    <source>
        <strain evidence="2 3">F363</strain>
    </source>
</reference>
<evidence type="ECO:0000259" key="1">
    <source>
        <dbReference type="Pfam" id="PF13524"/>
    </source>
</evidence>
<dbReference type="EMBL" id="JAVRHQ010000004">
    <property type="protein sequence ID" value="MDT0642306.1"/>
    <property type="molecule type" value="Genomic_DNA"/>
</dbReference>
<keyword evidence="3" id="KW-1185">Reference proteome</keyword>
<evidence type="ECO:0000313" key="2">
    <source>
        <dbReference type="EMBL" id="MDT0642306.1"/>
    </source>
</evidence>